<dbReference type="PANTHER" id="PTHR38768">
    <property type="entry name" value="UPF0502 PROTEIN YCEH"/>
    <property type="match status" value="1"/>
</dbReference>
<evidence type="ECO:0000313" key="2">
    <source>
        <dbReference type="EMBL" id="KAK0039216.1"/>
    </source>
</evidence>
<sequence length="183" mass="21186">MPEQLTEIEARIIGSLVEKQLTTPEYYPLTMNALVAACNQKTNREPVVFYNEDIVQKALDHLRDRNLAYVFYGSTSRVPKYKHMLPNVYELEPSETAVLCVLMLRGAQTIGEIRERTGRLYDFRDLNDVNETLEALQMRDDPLIVKLERQPDKKKPATRICSAANRKSPFIHRAPPRSCRRPR</sequence>
<gene>
    <name evidence="2" type="ORF">Bpfe_031369</name>
</gene>
<feature type="region of interest" description="Disordered" evidence="1">
    <location>
        <begin position="150"/>
        <end position="183"/>
    </location>
</feature>
<dbReference type="InterPro" id="IPR007432">
    <property type="entry name" value="DUF480"/>
</dbReference>
<name>A0AAD8EU18_BIOPF</name>
<feature type="compositionally biased region" description="Basic residues" evidence="1">
    <location>
        <begin position="174"/>
        <end position="183"/>
    </location>
</feature>
<evidence type="ECO:0000256" key="1">
    <source>
        <dbReference type="SAM" id="MobiDB-lite"/>
    </source>
</evidence>
<proteinExistence type="predicted"/>
<accession>A0AAD8EU18</accession>
<dbReference type="Gene3D" id="1.10.10.10">
    <property type="entry name" value="Winged helix-like DNA-binding domain superfamily/Winged helix DNA-binding domain"/>
    <property type="match status" value="2"/>
</dbReference>
<comment type="caution">
    <text evidence="2">The sequence shown here is derived from an EMBL/GenBank/DDBJ whole genome shotgun (WGS) entry which is preliminary data.</text>
</comment>
<dbReference type="AlphaFoldDB" id="A0AAD8EU18"/>
<organism evidence="2 3">
    <name type="scientific">Biomphalaria pfeifferi</name>
    <name type="common">Bloodfluke planorb</name>
    <name type="synonym">Freshwater snail</name>
    <dbReference type="NCBI Taxonomy" id="112525"/>
    <lineage>
        <taxon>Eukaryota</taxon>
        <taxon>Metazoa</taxon>
        <taxon>Spiralia</taxon>
        <taxon>Lophotrochozoa</taxon>
        <taxon>Mollusca</taxon>
        <taxon>Gastropoda</taxon>
        <taxon>Heterobranchia</taxon>
        <taxon>Euthyneura</taxon>
        <taxon>Panpulmonata</taxon>
        <taxon>Hygrophila</taxon>
        <taxon>Lymnaeoidea</taxon>
        <taxon>Planorbidae</taxon>
        <taxon>Biomphalaria</taxon>
    </lineage>
</organism>
<dbReference type="PANTHER" id="PTHR38768:SF1">
    <property type="entry name" value="UPF0502 PROTEIN YCEH"/>
    <property type="match status" value="1"/>
</dbReference>
<dbReference type="EMBL" id="JASAOG010000477">
    <property type="protein sequence ID" value="KAK0039216.1"/>
    <property type="molecule type" value="Genomic_DNA"/>
</dbReference>
<evidence type="ECO:0000313" key="3">
    <source>
        <dbReference type="Proteomes" id="UP001233172"/>
    </source>
</evidence>
<reference evidence="2" key="1">
    <citation type="journal article" date="2023" name="PLoS Negl. Trop. Dis.">
        <title>A genome sequence for Biomphalaria pfeifferi, the major vector snail for the human-infecting parasite Schistosoma mansoni.</title>
        <authorList>
            <person name="Bu L."/>
            <person name="Lu L."/>
            <person name="Laidemitt M.R."/>
            <person name="Zhang S.M."/>
            <person name="Mutuku M."/>
            <person name="Mkoji G."/>
            <person name="Steinauer M."/>
            <person name="Loker E.S."/>
        </authorList>
    </citation>
    <scope>NUCLEOTIDE SEQUENCE</scope>
    <source>
        <strain evidence="2">KasaAsao</strain>
    </source>
</reference>
<dbReference type="Proteomes" id="UP001233172">
    <property type="component" value="Unassembled WGS sequence"/>
</dbReference>
<dbReference type="Pfam" id="PF04337">
    <property type="entry name" value="DUF480"/>
    <property type="match status" value="1"/>
</dbReference>
<dbReference type="InterPro" id="IPR036388">
    <property type="entry name" value="WH-like_DNA-bd_sf"/>
</dbReference>
<dbReference type="InterPro" id="IPR036390">
    <property type="entry name" value="WH_DNA-bd_sf"/>
</dbReference>
<reference evidence="2" key="2">
    <citation type="submission" date="2023-04" db="EMBL/GenBank/DDBJ databases">
        <authorList>
            <person name="Bu L."/>
            <person name="Lu L."/>
            <person name="Laidemitt M.R."/>
            <person name="Zhang S.M."/>
            <person name="Mutuku M."/>
            <person name="Mkoji G."/>
            <person name="Steinauer M."/>
            <person name="Loker E.S."/>
        </authorList>
    </citation>
    <scope>NUCLEOTIDE SEQUENCE</scope>
    <source>
        <strain evidence="2">KasaAsao</strain>
        <tissue evidence="2">Whole Snail</tissue>
    </source>
</reference>
<protein>
    <submittedName>
        <fullName evidence="2">YceH family protein</fullName>
    </submittedName>
</protein>
<dbReference type="SUPFAM" id="SSF46785">
    <property type="entry name" value="Winged helix' DNA-binding domain"/>
    <property type="match status" value="2"/>
</dbReference>
<keyword evidence="3" id="KW-1185">Reference proteome</keyword>